<dbReference type="OrthoDB" id="342454at2759"/>
<sequence>MLPSITDEDLEKLLNREATAFQRDVEVERILKAFKLNPYEILGIDYEATPADIKKRYRHLSLFIHPDKASHPKASDAFDMLKKAESDLSDKDKRLDLDATILQARTQVLKGLGLPQSIADTDFKLQELNPSFKDRIRQKSKELLIDEEVARRKAYKLTLANEGLEAKKKEEEAEKKKRKAEDDQRWEETREQRVDSWRSFNTGGSKKKKKSKVPVLG</sequence>
<dbReference type="InParanoid" id="A0A067LTK2"/>
<dbReference type="SMART" id="SM00271">
    <property type="entry name" value="DnaJ"/>
    <property type="match status" value="1"/>
</dbReference>
<dbReference type="PRINTS" id="PR00625">
    <property type="entry name" value="JDOMAIN"/>
</dbReference>
<dbReference type="SUPFAM" id="SSF46565">
    <property type="entry name" value="Chaperone J-domain"/>
    <property type="match status" value="1"/>
</dbReference>
<evidence type="ECO:0000313" key="3">
    <source>
        <dbReference type="EMBL" id="KDQ06389.1"/>
    </source>
</evidence>
<gene>
    <name evidence="3" type="ORF">BOTBODRAFT_121576</name>
</gene>
<evidence type="ECO:0000313" key="4">
    <source>
        <dbReference type="Proteomes" id="UP000027195"/>
    </source>
</evidence>
<dbReference type="EMBL" id="KL198138">
    <property type="protein sequence ID" value="KDQ06389.1"/>
    <property type="molecule type" value="Genomic_DNA"/>
</dbReference>
<protein>
    <recommendedName>
        <fullName evidence="2">J domain-containing protein</fullName>
    </recommendedName>
</protein>
<dbReference type="Pfam" id="PF00226">
    <property type="entry name" value="DnaJ"/>
    <property type="match status" value="1"/>
</dbReference>
<dbReference type="FunCoup" id="A0A067LTK2">
    <property type="interactions" value="644"/>
</dbReference>
<dbReference type="PROSITE" id="PS50076">
    <property type="entry name" value="DNAJ_2"/>
    <property type="match status" value="1"/>
</dbReference>
<proteinExistence type="predicted"/>
<dbReference type="AlphaFoldDB" id="A0A067LTK2"/>
<feature type="domain" description="J" evidence="2">
    <location>
        <begin position="37"/>
        <end position="101"/>
    </location>
</feature>
<dbReference type="InterPro" id="IPR001623">
    <property type="entry name" value="DnaJ_domain"/>
</dbReference>
<feature type="compositionally biased region" description="Basic and acidic residues" evidence="1">
    <location>
        <begin position="167"/>
        <end position="196"/>
    </location>
</feature>
<dbReference type="PANTHER" id="PTHR46620:SF1">
    <property type="entry name" value="J DOMAIN-CONTAINING PROTEIN SPF31"/>
    <property type="match status" value="1"/>
</dbReference>
<evidence type="ECO:0000256" key="1">
    <source>
        <dbReference type="SAM" id="MobiDB-lite"/>
    </source>
</evidence>
<dbReference type="CDD" id="cd06257">
    <property type="entry name" value="DnaJ"/>
    <property type="match status" value="1"/>
</dbReference>
<keyword evidence="4" id="KW-1185">Reference proteome</keyword>
<dbReference type="Proteomes" id="UP000027195">
    <property type="component" value="Unassembled WGS sequence"/>
</dbReference>
<dbReference type="PANTHER" id="PTHR46620">
    <property type="entry name" value="J DOMAIN-CONTAINING PROTEIN SPF31"/>
    <property type="match status" value="1"/>
</dbReference>
<dbReference type="STRING" id="930990.A0A067LTK2"/>
<dbReference type="InterPro" id="IPR036869">
    <property type="entry name" value="J_dom_sf"/>
</dbReference>
<reference evidence="4" key="1">
    <citation type="journal article" date="2014" name="Proc. Natl. Acad. Sci. U.S.A.">
        <title>Extensive sampling of basidiomycete genomes demonstrates inadequacy of the white-rot/brown-rot paradigm for wood decay fungi.</title>
        <authorList>
            <person name="Riley R."/>
            <person name="Salamov A.A."/>
            <person name="Brown D.W."/>
            <person name="Nagy L.G."/>
            <person name="Floudas D."/>
            <person name="Held B.W."/>
            <person name="Levasseur A."/>
            <person name="Lombard V."/>
            <person name="Morin E."/>
            <person name="Otillar R."/>
            <person name="Lindquist E.A."/>
            <person name="Sun H."/>
            <person name="LaButti K.M."/>
            <person name="Schmutz J."/>
            <person name="Jabbour D."/>
            <person name="Luo H."/>
            <person name="Baker S.E."/>
            <person name="Pisabarro A.G."/>
            <person name="Walton J.D."/>
            <person name="Blanchette R.A."/>
            <person name="Henrissat B."/>
            <person name="Martin F."/>
            <person name="Cullen D."/>
            <person name="Hibbett D.S."/>
            <person name="Grigoriev I.V."/>
        </authorList>
    </citation>
    <scope>NUCLEOTIDE SEQUENCE [LARGE SCALE GENOMIC DNA]</scope>
    <source>
        <strain evidence="4">FD-172 SS1</strain>
    </source>
</reference>
<accession>A0A067LTK2</accession>
<feature type="compositionally biased region" description="Basic residues" evidence="1">
    <location>
        <begin position="205"/>
        <end position="217"/>
    </location>
</feature>
<dbReference type="HOGENOM" id="CLU_070940_1_0_1"/>
<organism evidence="3 4">
    <name type="scientific">Botryobasidium botryosum (strain FD-172 SS1)</name>
    <dbReference type="NCBI Taxonomy" id="930990"/>
    <lineage>
        <taxon>Eukaryota</taxon>
        <taxon>Fungi</taxon>
        <taxon>Dikarya</taxon>
        <taxon>Basidiomycota</taxon>
        <taxon>Agaricomycotina</taxon>
        <taxon>Agaricomycetes</taxon>
        <taxon>Cantharellales</taxon>
        <taxon>Botryobasidiaceae</taxon>
        <taxon>Botryobasidium</taxon>
    </lineage>
</organism>
<dbReference type="Gene3D" id="1.10.287.110">
    <property type="entry name" value="DnaJ domain"/>
    <property type="match status" value="1"/>
</dbReference>
<evidence type="ECO:0000259" key="2">
    <source>
        <dbReference type="PROSITE" id="PS50076"/>
    </source>
</evidence>
<name>A0A067LTK2_BOTB1</name>
<feature type="region of interest" description="Disordered" evidence="1">
    <location>
        <begin position="167"/>
        <end position="217"/>
    </location>
</feature>